<dbReference type="EMBL" id="UINC01008120">
    <property type="protein sequence ID" value="SVA36601.1"/>
    <property type="molecule type" value="Genomic_DNA"/>
</dbReference>
<evidence type="ECO:0000313" key="1">
    <source>
        <dbReference type="EMBL" id="SVA36601.1"/>
    </source>
</evidence>
<proteinExistence type="predicted"/>
<name>A0A381V9B0_9ZZZZ</name>
<accession>A0A381V9B0</accession>
<sequence length="73" mass="8118">MLSSLGASSEAPWDRETAKLAQDNPLFERIAHADLETLIVLGKSILTEQGWDVSENPCTYKVGNTWKGPKRFV</sequence>
<protein>
    <submittedName>
        <fullName evidence="1">Uncharacterized protein</fullName>
    </submittedName>
</protein>
<reference evidence="1" key="1">
    <citation type="submission" date="2018-05" db="EMBL/GenBank/DDBJ databases">
        <authorList>
            <person name="Lanie J.A."/>
            <person name="Ng W.-L."/>
            <person name="Kazmierczak K.M."/>
            <person name="Andrzejewski T.M."/>
            <person name="Davidsen T.M."/>
            <person name="Wayne K.J."/>
            <person name="Tettelin H."/>
            <person name="Glass J.I."/>
            <person name="Rusch D."/>
            <person name="Podicherti R."/>
            <person name="Tsui H.-C.T."/>
            <person name="Winkler M.E."/>
        </authorList>
    </citation>
    <scope>NUCLEOTIDE SEQUENCE</scope>
</reference>
<organism evidence="1">
    <name type="scientific">marine metagenome</name>
    <dbReference type="NCBI Taxonomy" id="408172"/>
    <lineage>
        <taxon>unclassified sequences</taxon>
        <taxon>metagenomes</taxon>
        <taxon>ecological metagenomes</taxon>
    </lineage>
</organism>
<dbReference type="AlphaFoldDB" id="A0A381V9B0"/>
<gene>
    <name evidence="1" type="ORF">METZ01_LOCUS89455</name>
</gene>